<dbReference type="InterPro" id="IPR036959">
    <property type="entry name" value="Peptidase_C12_UCH_sf"/>
</dbReference>
<evidence type="ECO:0000256" key="3">
    <source>
        <dbReference type="ARBA" id="ARBA00022670"/>
    </source>
</evidence>
<dbReference type="Proteomes" id="UP000738359">
    <property type="component" value="Unassembled WGS sequence"/>
</dbReference>
<dbReference type="EMBL" id="JAAAHY010001111">
    <property type="protein sequence ID" value="KAF9952544.1"/>
    <property type="molecule type" value="Genomic_DNA"/>
</dbReference>
<evidence type="ECO:0000259" key="8">
    <source>
        <dbReference type="PROSITE" id="PS52048"/>
    </source>
</evidence>
<keyword evidence="10" id="KW-1185">Reference proteome</keyword>
<evidence type="ECO:0000256" key="1">
    <source>
        <dbReference type="ARBA" id="ARBA00000707"/>
    </source>
</evidence>
<comment type="similarity">
    <text evidence="7">Belongs to the peptidase C12 family.</text>
</comment>
<protein>
    <recommendedName>
        <fullName evidence="2">ubiquitinyl hydrolase 1</fullName>
        <ecNumber evidence="2">3.4.19.12</ecNumber>
    </recommendedName>
</protein>
<dbReference type="GO" id="GO:0006511">
    <property type="term" value="P:ubiquitin-dependent protein catabolic process"/>
    <property type="evidence" value="ECO:0007669"/>
    <property type="project" value="InterPro"/>
</dbReference>
<dbReference type="PROSITE" id="PS52048">
    <property type="entry name" value="UCH_DOMAIN"/>
    <property type="match status" value="1"/>
</dbReference>
<evidence type="ECO:0000313" key="9">
    <source>
        <dbReference type="EMBL" id="KAF9952544.1"/>
    </source>
</evidence>
<dbReference type="GO" id="GO:0004843">
    <property type="term" value="F:cysteine-type deubiquitinase activity"/>
    <property type="evidence" value="ECO:0007669"/>
    <property type="project" value="UniProtKB-EC"/>
</dbReference>
<keyword evidence="6" id="KW-0788">Thiol protease</keyword>
<comment type="caution">
    <text evidence="9">The sequence shown here is derived from an EMBL/GenBank/DDBJ whole genome shotgun (WGS) entry which is preliminary data.</text>
</comment>
<dbReference type="Gene3D" id="3.40.532.10">
    <property type="entry name" value="Peptidase C12, ubiquitin carboxyl-terminal hydrolase"/>
    <property type="match status" value="1"/>
</dbReference>
<keyword evidence="3" id="KW-0645">Protease</keyword>
<reference evidence="9" key="1">
    <citation type="journal article" date="2020" name="Fungal Divers.">
        <title>Resolving the Mortierellaceae phylogeny through synthesis of multi-gene phylogenetics and phylogenomics.</title>
        <authorList>
            <person name="Vandepol N."/>
            <person name="Liber J."/>
            <person name="Desiro A."/>
            <person name="Na H."/>
            <person name="Kennedy M."/>
            <person name="Barry K."/>
            <person name="Grigoriev I.V."/>
            <person name="Miller A.N."/>
            <person name="O'Donnell K."/>
            <person name="Stajich J.E."/>
            <person name="Bonito G."/>
        </authorList>
    </citation>
    <scope>NUCLEOTIDE SEQUENCE</scope>
    <source>
        <strain evidence="9">CK1249</strain>
    </source>
</reference>
<dbReference type="SUPFAM" id="SSF54001">
    <property type="entry name" value="Cysteine proteinases"/>
    <property type="match status" value="1"/>
</dbReference>
<name>A0A9P6IXZ3_MORAP</name>
<dbReference type="OrthoDB" id="2442706at2759"/>
<evidence type="ECO:0000256" key="7">
    <source>
        <dbReference type="PROSITE-ProRule" id="PRU01393"/>
    </source>
</evidence>
<evidence type="ECO:0000256" key="6">
    <source>
        <dbReference type="ARBA" id="ARBA00022807"/>
    </source>
</evidence>
<keyword evidence="5" id="KW-0378">Hydrolase</keyword>
<comment type="caution">
    <text evidence="7">Lacks conserved residue(s) required for the propagation of feature annotation.</text>
</comment>
<comment type="catalytic activity">
    <reaction evidence="1">
        <text>Thiol-dependent hydrolysis of ester, thioester, amide, peptide and isopeptide bonds formed by the C-terminal Gly of ubiquitin (a 76-residue protein attached to proteins as an intracellular targeting signal).</text>
        <dbReference type="EC" id="3.4.19.12"/>
    </reaction>
</comment>
<dbReference type="EC" id="3.4.19.12" evidence="2"/>
<dbReference type="InterPro" id="IPR038765">
    <property type="entry name" value="Papain-like_cys_pep_sf"/>
</dbReference>
<dbReference type="InterPro" id="IPR001578">
    <property type="entry name" value="Peptidase_C12_UCH"/>
</dbReference>
<evidence type="ECO:0000256" key="5">
    <source>
        <dbReference type="ARBA" id="ARBA00022801"/>
    </source>
</evidence>
<evidence type="ECO:0000256" key="4">
    <source>
        <dbReference type="ARBA" id="ARBA00022786"/>
    </source>
</evidence>
<sequence length="106" mass="12129">MTEFRFEAMRNQALHTLHHSVLTWREASDTVENEGDGDDDDVDPSGNHLIVILPYQGRVWEIDSLDEQGPFLLGDTGANWTAVARDHLQQWRFHSTQAVDIHAIYT</sequence>
<keyword evidence="4" id="KW-0833">Ubl conjugation pathway</keyword>
<evidence type="ECO:0000256" key="2">
    <source>
        <dbReference type="ARBA" id="ARBA00012759"/>
    </source>
</evidence>
<dbReference type="AlphaFoldDB" id="A0A9P6IXZ3"/>
<gene>
    <name evidence="9" type="ORF">BGZ70_000577</name>
</gene>
<feature type="domain" description="UCH catalytic" evidence="8">
    <location>
        <begin position="1"/>
        <end position="106"/>
    </location>
</feature>
<organism evidence="9 10">
    <name type="scientific">Mortierella alpina</name>
    <name type="common">Oleaginous fungus</name>
    <name type="synonym">Mortierella renispora</name>
    <dbReference type="NCBI Taxonomy" id="64518"/>
    <lineage>
        <taxon>Eukaryota</taxon>
        <taxon>Fungi</taxon>
        <taxon>Fungi incertae sedis</taxon>
        <taxon>Mucoromycota</taxon>
        <taxon>Mortierellomycotina</taxon>
        <taxon>Mortierellomycetes</taxon>
        <taxon>Mortierellales</taxon>
        <taxon>Mortierellaceae</taxon>
        <taxon>Mortierella</taxon>
    </lineage>
</organism>
<evidence type="ECO:0000313" key="10">
    <source>
        <dbReference type="Proteomes" id="UP000738359"/>
    </source>
</evidence>
<accession>A0A9P6IXZ3</accession>
<proteinExistence type="inferred from homology"/>